<dbReference type="PANTHER" id="PTHR43514">
    <property type="entry name" value="ABC TRANSPORTER I FAMILY MEMBER 10"/>
    <property type="match status" value="1"/>
</dbReference>
<dbReference type="InterPro" id="IPR017871">
    <property type="entry name" value="ABC_transporter-like_CS"/>
</dbReference>
<dbReference type="Pfam" id="PF00005">
    <property type="entry name" value="ABC_tran"/>
    <property type="match status" value="1"/>
</dbReference>
<organism evidence="7 8">
    <name type="scientific">Alteromonas aestuariivivens</name>
    <dbReference type="NCBI Taxonomy" id="1938339"/>
    <lineage>
        <taxon>Bacteria</taxon>
        <taxon>Pseudomonadati</taxon>
        <taxon>Pseudomonadota</taxon>
        <taxon>Gammaproteobacteria</taxon>
        <taxon>Alteromonadales</taxon>
        <taxon>Alteromonadaceae</taxon>
        <taxon>Alteromonas/Salinimonas group</taxon>
        <taxon>Alteromonas</taxon>
    </lineage>
</organism>
<reference evidence="8" key="1">
    <citation type="submission" date="2018-08" db="EMBL/GenBank/DDBJ databases">
        <authorList>
            <person name="Zhang J."/>
            <person name="Du Z.-J."/>
        </authorList>
    </citation>
    <scope>NUCLEOTIDE SEQUENCE [LARGE SCALE GENOMIC DNA]</scope>
    <source>
        <strain evidence="8">KCTC 52655</strain>
    </source>
</reference>
<keyword evidence="8" id="KW-1185">Reference proteome</keyword>
<dbReference type="GO" id="GO:0005524">
    <property type="term" value="F:ATP binding"/>
    <property type="evidence" value="ECO:0007669"/>
    <property type="project" value="UniProtKB-KW"/>
</dbReference>
<dbReference type="GO" id="GO:0015689">
    <property type="term" value="P:molybdate ion transport"/>
    <property type="evidence" value="ECO:0007669"/>
    <property type="project" value="InterPro"/>
</dbReference>
<evidence type="ECO:0000256" key="4">
    <source>
        <dbReference type="PROSITE-ProRule" id="PRU01213"/>
    </source>
</evidence>
<comment type="caution">
    <text evidence="7">The sequence shown here is derived from an EMBL/GenBank/DDBJ whole genome shotgun (WGS) entry which is preliminary data.</text>
</comment>
<evidence type="ECO:0000256" key="1">
    <source>
        <dbReference type="ARBA" id="ARBA00022448"/>
    </source>
</evidence>
<dbReference type="Proteomes" id="UP000256561">
    <property type="component" value="Unassembled WGS sequence"/>
</dbReference>
<accession>A0A3D8M465</accession>
<dbReference type="GO" id="GO:0016887">
    <property type="term" value="F:ATP hydrolysis activity"/>
    <property type="evidence" value="ECO:0007669"/>
    <property type="project" value="InterPro"/>
</dbReference>
<keyword evidence="2" id="KW-0547">Nucleotide-binding</keyword>
<dbReference type="EMBL" id="QRHA01000010">
    <property type="protein sequence ID" value="RDV24479.1"/>
    <property type="molecule type" value="Genomic_DNA"/>
</dbReference>
<dbReference type="InterPro" id="IPR004606">
    <property type="entry name" value="Mop_domain"/>
</dbReference>
<keyword evidence="1" id="KW-0813">Transport</keyword>
<dbReference type="InterPro" id="IPR027417">
    <property type="entry name" value="P-loop_NTPase"/>
</dbReference>
<dbReference type="InterPro" id="IPR003593">
    <property type="entry name" value="AAA+_ATPase"/>
</dbReference>
<dbReference type="SUPFAM" id="SSF52540">
    <property type="entry name" value="P-loop containing nucleoside triphosphate hydrolases"/>
    <property type="match status" value="1"/>
</dbReference>
<dbReference type="PANTHER" id="PTHR43514:SF4">
    <property type="entry name" value="ABC TRANSPORTER I FAMILY MEMBER 10"/>
    <property type="match status" value="1"/>
</dbReference>
<dbReference type="InterPro" id="IPR008995">
    <property type="entry name" value="Mo/tungstate-bd_C_term_dom"/>
</dbReference>
<evidence type="ECO:0000313" key="7">
    <source>
        <dbReference type="EMBL" id="RDV24479.1"/>
    </source>
</evidence>
<gene>
    <name evidence="7" type="ORF">DXV75_13730</name>
</gene>
<protein>
    <submittedName>
        <fullName evidence="7">ATP-binding cassette domain-containing protein</fullName>
    </submittedName>
</protein>
<dbReference type="InterPro" id="IPR003439">
    <property type="entry name" value="ABC_transporter-like_ATP-bd"/>
</dbReference>
<sequence length="339" mass="37867">MKLALEHRVNPDFALSIEARFPGERHFLGLSGPSGAGKSTLLRVLAGLEKQASYHCSWFEDMPDRRVGLVFQDGLLFPHLSARENLALAMRYRKQPHYEWQDVVEGCQCAHLLDKQVSALSGGESQRVALARALLNGPDVLLLDEPLSALDLMTRHGLLKYLQRLSCSGLNILMVSHDLHDLALYCDAVGYVKAGKMQICDEPDAVLNELAHQGEYRQQQFGLLQGKRLDVTELDDYGCVAFECQGQTLYCRTGALSGEQVKMLVDARDVSLDRQPSNDSSIVNAFECEIVTVGEVRSGQVLLELARNSTRLYSLISQLSFERMRLRVGETVTARFKLR</sequence>
<dbReference type="AlphaFoldDB" id="A0A3D8M465"/>
<keyword evidence="3 7" id="KW-0067">ATP-binding</keyword>
<dbReference type="PROSITE" id="PS50893">
    <property type="entry name" value="ABC_TRANSPORTER_2"/>
    <property type="match status" value="1"/>
</dbReference>
<dbReference type="Gene3D" id="2.40.50.100">
    <property type="match status" value="1"/>
</dbReference>
<dbReference type="SMART" id="SM00382">
    <property type="entry name" value="AAA"/>
    <property type="match status" value="1"/>
</dbReference>
<dbReference type="RefSeq" id="WP_115594001.1">
    <property type="nucleotide sequence ID" value="NZ_QRHA01000010.1"/>
</dbReference>
<evidence type="ECO:0000313" key="8">
    <source>
        <dbReference type="Proteomes" id="UP000256561"/>
    </source>
</evidence>
<dbReference type="OrthoDB" id="9802264at2"/>
<dbReference type="SUPFAM" id="SSF50331">
    <property type="entry name" value="MOP-like"/>
    <property type="match status" value="1"/>
</dbReference>
<evidence type="ECO:0000256" key="3">
    <source>
        <dbReference type="ARBA" id="ARBA00022840"/>
    </source>
</evidence>
<dbReference type="InterPro" id="IPR050334">
    <property type="entry name" value="Molybdenum_import_ModC"/>
</dbReference>
<dbReference type="PROSITE" id="PS51866">
    <property type="entry name" value="MOP"/>
    <property type="match status" value="1"/>
</dbReference>
<proteinExistence type="predicted"/>
<feature type="domain" description="Mop" evidence="6">
    <location>
        <begin position="279"/>
        <end position="339"/>
    </location>
</feature>
<feature type="domain" description="ABC transporter" evidence="5">
    <location>
        <begin position="1"/>
        <end position="219"/>
    </location>
</feature>
<dbReference type="Gene3D" id="3.40.50.300">
    <property type="entry name" value="P-loop containing nucleotide triphosphate hydrolases"/>
    <property type="match status" value="1"/>
</dbReference>
<evidence type="ECO:0000259" key="6">
    <source>
        <dbReference type="PROSITE" id="PS51866"/>
    </source>
</evidence>
<dbReference type="PROSITE" id="PS00211">
    <property type="entry name" value="ABC_TRANSPORTER_1"/>
    <property type="match status" value="1"/>
</dbReference>
<keyword evidence="4" id="KW-0500">Molybdenum</keyword>
<evidence type="ECO:0000259" key="5">
    <source>
        <dbReference type="PROSITE" id="PS50893"/>
    </source>
</evidence>
<evidence type="ECO:0000256" key="2">
    <source>
        <dbReference type="ARBA" id="ARBA00022741"/>
    </source>
</evidence>
<name>A0A3D8M465_9ALTE</name>